<dbReference type="InterPro" id="IPR010699">
    <property type="entry name" value="DUF1275"/>
</dbReference>
<evidence type="ECO:0000256" key="1">
    <source>
        <dbReference type="SAM" id="Phobius"/>
    </source>
</evidence>
<dbReference type="OrthoDB" id="6414749at2"/>
<proteinExistence type="predicted"/>
<keyword evidence="3" id="KW-1185">Reference proteome</keyword>
<dbReference type="Proteomes" id="UP000437748">
    <property type="component" value="Unassembled WGS sequence"/>
</dbReference>
<accession>A0A6N6VYL6</accession>
<feature type="transmembrane region" description="Helical" evidence="1">
    <location>
        <begin position="58"/>
        <end position="78"/>
    </location>
</feature>
<gene>
    <name evidence="2" type="ORF">GCL60_07035</name>
</gene>
<name>A0A6N6VYL6_9BACT</name>
<feature type="transmembrane region" description="Helical" evidence="1">
    <location>
        <begin position="99"/>
        <end position="123"/>
    </location>
</feature>
<keyword evidence="1" id="KW-0472">Membrane</keyword>
<evidence type="ECO:0000313" key="2">
    <source>
        <dbReference type="EMBL" id="KAB8040012.1"/>
    </source>
</evidence>
<protein>
    <submittedName>
        <fullName evidence="2">DUF1275 domain-containing protein</fullName>
    </submittedName>
</protein>
<dbReference type="PANTHER" id="PTHR37314">
    <property type="entry name" value="SLR0142 PROTEIN"/>
    <property type="match status" value="1"/>
</dbReference>
<dbReference type="EMBL" id="WFLM01000002">
    <property type="protein sequence ID" value="KAB8040012.1"/>
    <property type="molecule type" value="Genomic_DNA"/>
</dbReference>
<evidence type="ECO:0000313" key="3">
    <source>
        <dbReference type="Proteomes" id="UP000437748"/>
    </source>
</evidence>
<sequence>MEKKRFLYFGDFPSEISYLLCFVGGCTDCISFILLFHSLVGFMTVNTLYGVVGFAQNAVSFASLYHLLIVIVFVFFVLSHQIYKQIYSKSKHLQPQKELFHAFFTKCIFYFLFMVSAHILYKLGHLKEANIWALIVVSIASFSSYIQNYNIKSGHPIAISTAAMTGNYVSLLSELAQTIINPKQFKSKKNVLKHHLFVQAHFWSGVIVTCLLSKYFDFLSLIIPFFVLVYLTFRSWKKI</sequence>
<keyword evidence="1" id="KW-0812">Transmembrane</keyword>
<dbReference type="RefSeq" id="WP_153419732.1">
    <property type="nucleotide sequence ID" value="NZ_WFLM01000002.1"/>
</dbReference>
<dbReference type="AlphaFoldDB" id="A0A6N6VYL6"/>
<reference evidence="2 3" key="1">
    <citation type="submission" date="2019-10" db="EMBL/GenBank/DDBJ databases">
        <title>New species of Slilvanegrellaceae.</title>
        <authorList>
            <person name="Pitt A."/>
            <person name="Hahn M.W."/>
        </authorList>
    </citation>
    <scope>NUCLEOTIDE SEQUENCE [LARGE SCALE GENOMIC DNA]</scope>
    <source>
        <strain evidence="2 3">SP-Ram-0.45-NSY-1</strain>
    </source>
</reference>
<dbReference type="PROSITE" id="PS51257">
    <property type="entry name" value="PROKAR_LIPOPROTEIN"/>
    <property type="match status" value="1"/>
</dbReference>
<feature type="transmembrane region" description="Helical" evidence="1">
    <location>
        <begin position="158"/>
        <end position="180"/>
    </location>
</feature>
<feature type="transmembrane region" description="Helical" evidence="1">
    <location>
        <begin position="16"/>
        <end position="38"/>
    </location>
</feature>
<dbReference type="Pfam" id="PF06912">
    <property type="entry name" value="DUF1275"/>
    <property type="match status" value="1"/>
</dbReference>
<dbReference type="PANTHER" id="PTHR37314:SF4">
    <property type="entry name" value="UPF0700 TRANSMEMBRANE PROTEIN YOAK"/>
    <property type="match status" value="1"/>
</dbReference>
<feature type="transmembrane region" description="Helical" evidence="1">
    <location>
        <begin position="200"/>
        <end position="233"/>
    </location>
</feature>
<organism evidence="2 3">
    <name type="scientific">Silvanigrella paludirubra</name>
    <dbReference type="NCBI Taxonomy" id="2499159"/>
    <lineage>
        <taxon>Bacteria</taxon>
        <taxon>Pseudomonadati</taxon>
        <taxon>Bdellovibrionota</taxon>
        <taxon>Oligoflexia</taxon>
        <taxon>Silvanigrellales</taxon>
        <taxon>Silvanigrellaceae</taxon>
        <taxon>Silvanigrella</taxon>
    </lineage>
</organism>
<keyword evidence="1" id="KW-1133">Transmembrane helix</keyword>
<comment type="caution">
    <text evidence="2">The sequence shown here is derived from an EMBL/GenBank/DDBJ whole genome shotgun (WGS) entry which is preliminary data.</text>
</comment>
<feature type="transmembrane region" description="Helical" evidence="1">
    <location>
        <begin position="129"/>
        <end position="146"/>
    </location>
</feature>